<dbReference type="EMBL" id="SSND01000001">
    <property type="protein sequence ID" value="THD84850.1"/>
    <property type="molecule type" value="Genomic_DNA"/>
</dbReference>
<sequence length="383" mass="42230">MQRLFDVLFGVSLIALALSGLLAIPSDTLTTGFARVAFAALSPVTVVLFVLRRRERAKAGTGLMKPGTPGLTKAQATSMRLAVANALMAAKTHPNAQGTEIYAIAQEISRLSTEWKAARKTGTQTDAELQSLFLLLSYALDTGPEDRRQALLVDVADTSPFFALRKKVEELRRRDASDRQAYSEWMAAVGNTNMDHLLKDGWIPFLRSLSHPDPYLWHGIATDFHDIDHRGRLEAAFWILEQPECDRATASDFIRGFVANELFEIAAKTKDTARLSAFQAVINRYNAGSYTWFGMVPDAEGITPIAEMLDGPFDDKAVAAMMNRITWSAGIPAFPAPIGLLAGDDRPKNPMPGLVRSPYDFSDDAGLHLRYPGRDWRKTSSRS</sequence>
<keyword evidence="1" id="KW-0812">Transmembrane</keyword>
<dbReference type="AlphaFoldDB" id="A0A4S3MQN9"/>
<proteinExistence type="predicted"/>
<organism evidence="2 3">
    <name type="scientific">Aliigemmobacter aestuarii</name>
    <dbReference type="NCBI Taxonomy" id="1445661"/>
    <lineage>
        <taxon>Bacteria</taxon>
        <taxon>Pseudomonadati</taxon>
        <taxon>Pseudomonadota</taxon>
        <taxon>Alphaproteobacteria</taxon>
        <taxon>Rhodobacterales</taxon>
        <taxon>Paracoccaceae</taxon>
        <taxon>Aliigemmobacter</taxon>
    </lineage>
</organism>
<keyword evidence="1" id="KW-0472">Membrane</keyword>
<keyword evidence="1" id="KW-1133">Transmembrane helix</keyword>
<reference evidence="2 3" key="1">
    <citation type="submission" date="2019-04" db="EMBL/GenBank/DDBJ databases">
        <title>Draft genome sequence of Gemmobacter aestuarii sp. nov.</title>
        <authorList>
            <person name="Hameed A."/>
            <person name="Lin S.-Y."/>
            <person name="Shahina M."/>
            <person name="Lai W.-A."/>
            <person name="Young C.-C."/>
        </authorList>
    </citation>
    <scope>NUCLEOTIDE SEQUENCE [LARGE SCALE GENOMIC DNA]</scope>
    <source>
        <strain evidence="2 3">CC-PW-75</strain>
    </source>
</reference>
<dbReference type="OrthoDB" id="7846016at2"/>
<keyword evidence="3" id="KW-1185">Reference proteome</keyword>
<comment type="caution">
    <text evidence="2">The sequence shown here is derived from an EMBL/GenBank/DDBJ whole genome shotgun (WGS) entry which is preliminary data.</text>
</comment>
<evidence type="ECO:0000256" key="1">
    <source>
        <dbReference type="SAM" id="Phobius"/>
    </source>
</evidence>
<evidence type="ECO:0000313" key="3">
    <source>
        <dbReference type="Proteomes" id="UP000309450"/>
    </source>
</evidence>
<accession>A0A4S3MQN9</accession>
<evidence type="ECO:0008006" key="4">
    <source>
        <dbReference type="Google" id="ProtNLM"/>
    </source>
</evidence>
<evidence type="ECO:0000313" key="2">
    <source>
        <dbReference type="EMBL" id="THD84850.1"/>
    </source>
</evidence>
<protein>
    <recommendedName>
        <fullName evidence="4">DUF4274 domain-containing protein</fullName>
    </recommendedName>
</protein>
<gene>
    <name evidence="2" type="ORF">E7811_03750</name>
</gene>
<dbReference type="RefSeq" id="WP_136393229.1">
    <property type="nucleotide sequence ID" value="NZ_SSND01000001.1"/>
</dbReference>
<dbReference type="Proteomes" id="UP000309450">
    <property type="component" value="Unassembled WGS sequence"/>
</dbReference>
<feature type="transmembrane region" description="Helical" evidence="1">
    <location>
        <begin position="33"/>
        <end position="51"/>
    </location>
</feature>
<name>A0A4S3MQN9_9RHOB</name>